<dbReference type="PROSITE" id="PS51257">
    <property type="entry name" value="PROKAR_LIPOPROTEIN"/>
    <property type="match status" value="1"/>
</dbReference>
<dbReference type="Proteomes" id="UP001597641">
    <property type="component" value="Unassembled WGS sequence"/>
</dbReference>
<name>A0ABW6C044_9BACT</name>
<dbReference type="EMBL" id="JBHUOX010000018">
    <property type="protein sequence ID" value="MFD3002634.1"/>
    <property type="molecule type" value="Genomic_DNA"/>
</dbReference>
<dbReference type="RefSeq" id="WP_377488402.1">
    <property type="nucleotide sequence ID" value="NZ_JBHUOX010000018.1"/>
</dbReference>
<evidence type="ECO:0000313" key="2">
    <source>
        <dbReference type="Proteomes" id="UP001597641"/>
    </source>
</evidence>
<comment type="caution">
    <text evidence="1">The sequence shown here is derived from an EMBL/GenBank/DDBJ whole genome shotgun (WGS) entry which is preliminary data.</text>
</comment>
<gene>
    <name evidence="1" type="ORF">ACFS7Z_19845</name>
</gene>
<evidence type="ECO:0000313" key="1">
    <source>
        <dbReference type="EMBL" id="MFD3002634.1"/>
    </source>
</evidence>
<sequence>MRRLYYYFFFLLTITSCSDPVEPSVKPTPPQVEKVIPPGSRKVTIKVDSKYNFNNVNGYSFTDSTSINSDPSLIVPNNGATMLYFTDKASGNLLATVRVDSSMAEVEVNATSVSISLFELIPTYGELTPNQQREFEANAITTDAFKSLVAVVDGLLQNRSQIYSTDPKFVKSLSDLNKIIITSYLADSQEGGRIRQGPNPGDPATWILQDENVIDNQVHSYVDVLLISDNKSKSGNFIMGPRPFKPGFHERKGLSNNDDGYYELRLTQNTNDAELKNGVAATEKVLSIVLGAALDKYLKANGAGCREEIVNKVGIALNGILIQAKTTPTGADEVQEAMFDAAFGISKDVLTSEKCIAGIAVTAFIARAIAFKAHWVTTTIIVLWNTSDVVQVSNLIEAFLLPIEHTVSIQLHHGAIIPGQFTMLPAIELKEEYKAEEQVPIQVSLKELTKGTIPFENRLLSVNWIVEEGNGKITNQTKTITIDERTGSVDGEEWFGSALWTLPSSSGTFKASVEILDKNKKHIEGSPIVFTTKTTNLNIIGKWQVNVTGKLFNNQGVLLETYSEDELHHLEFIDSNQMLFYYYDGQMKEIIDRGTYSLDSQNNLLTITGVLEDDWNGRYKISNYTPSGFVMKTVDKINEDTNGEYYEIEMKVKK</sequence>
<keyword evidence="2" id="KW-1185">Reference proteome</keyword>
<accession>A0ABW6C044</accession>
<reference evidence="2" key="1">
    <citation type="journal article" date="2019" name="Int. J. Syst. Evol. Microbiol.">
        <title>The Global Catalogue of Microorganisms (GCM) 10K type strain sequencing project: providing services to taxonomists for standard genome sequencing and annotation.</title>
        <authorList>
            <consortium name="The Broad Institute Genomics Platform"/>
            <consortium name="The Broad Institute Genome Sequencing Center for Infectious Disease"/>
            <person name="Wu L."/>
            <person name="Ma J."/>
        </authorList>
    </citation>
    <scope>NUCLEOTIDE SEQUENCE [LARGE SCALE GENOMIC DNA]</scope>
    <source>
        <strain evidence="2">KCTC 23984</strain>
    </source>
</reference>
<proteinExistence type="predicted"/>
<organism evidence="1 2">
    <name type="scientific">Pontibacter toksunensis</name>
    <dbReference type="NCBI Taxonomy" id="1332631"/>
    <lineage>
        <taxon>Bacteria</taxon>
        <taxon>Pseudomonadati</taxon>
        <taxon>Bacteroidota</taxon>
        <taxon>Cytophagia</taxon>
        <taxon>Cytophagales</taxon>
        <taxon>Hymenobacteraceae</taxon>
        <taxon>Pontibacter</taxon>
    </lineage>
</organism>
<protein>
    <submittedName>
        <fullName evidence="1">Uncharacterized protein</fullName>
    </submittedName>
</protein>